<evidence type="ECO:0000256" key="1">
    <source>
        <dbReference type="SAM" id="Phobius"/>
    </source>
</evidence>
<organism evidence="2 3">
    <name type="scientific">Flavobacterium psychrotolerans</name>
    <dbReference type="NCBI Taxonomy" id="2169410"/>
    <lineage>
        <taxon>Bacteria</taxon>
        <taxon>Pseudomonadati</taxon>
        <taxon>Bacteroidota</taxon>
        <taxon>Flavobacteriia</taxon>
        <taxon>Flavobacteriales</taxon>
        <taxon>Flavobacteriaceae</taxon>
        <taxon>Flavobacterium</taxon>
    </lineage>
</organism>
<name>A0A2U1JHF4_9FLAO</name>
<dbReference type="PROSITE" id="PS51257">
    <property type="entry name" value="PROKAR_LIPOPROTEIN"/>
    <property type="match status" value="1"/>
</dbReference>
<keyword evidence="1" id="KW-0472">Membrane</keyword>
<evidence type="ECO:0008006" key="4">
    <source>
        <dbReference type="Google" id="ProtNLM"/>
    </source>
</evidence>
<dbReference type="AlphaFoldDB" id="A0A2U1JHF4"/>
<feature type="transmembrane region" description="Helical" evidence="1">
    <location>
        <begin position="24"/>
        <end position="45"/>
    </location>
</feature>
<dbReference type="EMBL" id="QCZI01000014">
    <property type="protein sequence ID" value="PWA04434.1"/>
    <property type="molecule type" value="Genomic_DNA"/>
</dbReference>
<sequence>MKKLELNQMENLEGGANTGRKNGVITGIGVGCAAIGLASVAAGIFTFGAGTVFGLTLGGAFCTGAGIGALAWEINH</sequence>
<comment type="caution">
    <text evidence="2">The sequence shown here is derived from an EMBL/GenBank/DDBJ whole genome shotgun (WGS) entry which is preliminary data.</text>
</comment>
<evidence type="ECO:0000313" key="3">
    <source>
        <dbReference type="Proteomes" id="UP000245449"/>
    </source>
</evidence>
<dbReference type="Proteomes" id="UP000245449">
    <property type="component" value="Unassembled WGS sequence"/>
</dbReference>
<feature type="transmembrane region" description="Helical" evidence="1">
    <location>
        <begin position="51"/>
        <end position="72"/>
    </location>
</feature>
<keyword evidence="3" id="KW-1185">Reference proteome</keyword>
<reference evidence="2 3" key="1">
    <citation type="submission" date="2018-04" db="EMBL/GenBank/DDBJ databases">
        <title>Flavobacterium sp. nov., isolated from glacier ice.</title>
        <authorList>
            <person name="Liu Q."/>
            <person name="Xin Y.-H."/>
        </authorList>
    </citation>
    <scope>NUCLEOTIDE SEQUENCE [LARGE SCALE GENOMIC DNA]</scope>
    <source>
        <strain evidence="2 3">RB1R5</strain>
    </source>
</reference>
<accession>A0A2U1JHF4</accession>
<keyword evidence="1" id="KW-0812">Transmembrane</keyword>
<dbReference type="RefSeq" id="WP_116725411.1">
    <property type="nucleotide sequence ID" value="NZ_QCZI01000014.1"/>
</dbReference>
<protein>
    <recommendedName>
        <fullName evidence="4">Bacteriocin</fullName>
    </recommendedName>
</protein>
<gene>
    <name evidence="2" type="ORF">DB895_10965</name>
</gene>
<proteinExistence type="predicted"/>
<evidence type="ECO:0000313" key="2">
    <source>
        <dbReference type="EMBL" id="PWA04434.1"/>
    </source>
</evidence>
<keyword evidence="1" id="KW-1133">Transmembrane helix</keyword>